<dbReference type="AlphaFoldDB" id="A0A1J5T2V8"/>
<reference evidence="1" key="1">
    <citation type="submission" date="2016-10" db="EMBL/GenBank/DDBJ databases">
        <title>Sequence of Gallionella enrichment culture.</title>
        <authorList>
            <person name="Poehlein A."/>
            <person name="Muehling M."/>
            <person name="Daniel R."/>
        </authorList>
    </citation>
    <scope>NUCLEOTIDE SEQUENCE</scope>
</reference>
<dbReference type="EMBL" id="MLJW01000043">
    <property type="protein sequence ID" value="OIR06510.1"/>
    <property type="molecule type" value="Genomic_DNA"/>
</dbReference>
<proteinExistence type="predicted"/>
<organism evidence="1">
    <name type="scientific">mine drainage metagenome</name>
    <dbReference type="NCBI Taxonomy" id="410659"/>
    <lineage>
        <taxon>unclassified sequences</taxon>
        <taxon>metagenomes</taxon>
        <taxon>ecological metagenomes</taxon>
    </lineage>
</organism>
<name>A0A1J5T2V8_9ZZZZ</name>
<sequence>MKSTRLALALAATMALVAVAPAFAADSAKDAKSAPSESRVQVVFSHPENFTDVKDSVMATDRGRDAILDEFRSFIQRRALGDLPAADSFEITFTNIDLAGEYEPWRTPPADNIRVVKDIYPPRFAFSYKITNSKTGAVLRSGKENLTDLNFMSRLVINRSDDLYIEKDILGDWLDSHLSHPSAND</sequence>
<accession>A0A1J5T2V8</accession>
<evidence type="ECO:0000313" key="1">
    <source>
        <dbReference type="EMBL" id="OIR06510.1"/>
    </source>
</evidence>
<gene>
    <name evidence="1" type="ORF">GALL_114270</name>
</gene>
<dbReference type="Pfam" id="PF11454">
    <property type="entry name" value="DUF3016"/>
    <property type="match status" value="1"/>
</dbReference>
<protein>
    <recommendedName>
        <fullName evidence="2">DUF3016 domain-containing protein</fullName>
    </recommendedName>
</protein>
<evidence type="ECO:0008006" key="2">
    <source>
        <dbReference type="Google" id="ProtNLM"/>
    </source>
</evidence>
<dbReference type="InterPro" id="IPR021557">
    <property type="entry name" value="DUF3016"/>
</dbReference>
<comment type="caution">
    <text evidence="1">The sequence shown here is derived from an EMBL/GenBank/DDBJ whole genome shotgun (WGS) entry which is preliminary data.</text>
</comment>